<protein>
    <submittedName>
        <fullName evidence="1">Uncharacterized protein</fullName>
    </submittedName>
</protein>
<dbReference type="EMBL" id="LAZR01001382">
    <property type="protein sequence ID" value="KKN45543.1"/>
    <property type="molecule type" value="Genomic_DNA"/>
</dbReference>
<gene>
    <name evidence="1" type="ORF">LCGC14_0681960</name>
</gene>
<evidence type="ECO:0000313" key="1">
    <source>
        <dbReference type="EMBL" id="KKN45543.1"/>
    </source>
</evidence>
<dbReference type="AlphaFoldDB" id="A0A0F9TW04"/>
<reference evidence="1" key="1">
    <citation type="journal article" date="2015" name="Nature">
        <title>Complex archaea that bridge the gap between prokaryotes and eukaryotes.</title>
        <authorList>
            <person name="Spang A."/>
            <person name="Saw J.H."/>
            <person name="Jorgensen S.L."/>
            <person name="Zaremba-Niedzwiedzka K."/>
            <person name="Martijn J."/>
            <person name="Lind A.E."/>
            <person name="van Eijk R."/>
            <person name="Schleper C."/>
            <person name="Guy L."/>
            <person name="Ettema T.J."/>
        </authorList>
    </citation>
    <scope>NUCLEOTIDE SEQUENCE</scope>
</reference>
<proteinExistence type="predicted"/>
<sequence>MEVSLTCSANKLYKKISKKISKTKKECVFLNLNEKKANDFIKDQFKALSFREEDLMRELAKIENLKLRKQIPIFAALTYKSRNVDGLYSHIERKFLDLLNGIEKLYEENKYYAFNKLIQGIKRSELINKQAKLIESKFIILLERLDEIHDRHRNTAFFNLISSLNGTNLRYNHRSAIEEKFLDLFIKEHKLTESWVELFMRIGVIRDKFFNFLIGIDNSYGENIVLQVYKELVFEIKSVEKLNESFPELLLGFDRLTELSKFRAFSIIVRNQKSGILKEKFTDLLILLIRKFEHFQFERYSLLIDEVEENERLENLFIELLKGIDKMKNLHPFLAISKLIDMVRGTKIIDMYFPEIKKKFTELITRVGKLPDDLKLRAFLRLIDVVNNPKLMNLKYVELCSEFKKLNKNLQNAVLPEPTDAIKGIIMMRDKILDLLNRDLLPGSASEFLEYSNPDQLIFLFSIVYKFFLGKGAEFSLPDALNNYYIIRDNLGLDFMSQYHLSDFLRECGRKSIVIIKIFRSRILGRRLIISKPDLELPNLGRRLIEILSSKGVEISLFESLLKEF</sequence>
<organism evidence="1">
    <name type="scientific">marine sediment metagenome</name>
    <dbReference type="NCBI Taxonomy" id="412755"/>
    <lineage>
        <taxon>unclassified sequences</taxon>
        <taxon>metagenomes</taxon>
        <taxon>ecological metagenomes</taxon>
    </lineage>
</organism>
<comment type="caution">
    <text evidence="1">The sequence shown here is derived from an EMBL/GenBank/DDBJ whole genome shotgun (WGS) entry which is preliminary data.</text>
</comment>
<name>A0A0F9TW04_9ZZZZ</name>
<accession>A0A0F9TW04</accession>